<evidence type="ECO:0000313" key="7">
    <source>
        <dbReference type="Proteomes" id="UP000612899"/>
    </source>
</evidence>
<evidence type="ECO:0000256" key="5">
    <source>
        <dbReference type="SAM" id="Phobius"/>
    </source>
</evidence>
<dbReference type="EMBL" id="BONY01000005">
    <property type="protein sequence ID" value="GIH03035.1"/>
    <property type="molecule type" value="Genomic_DNA"/>
</dbReference>
<protein>
    <recommendedName>
        <fullName evidence="8">DUF417 family protein</fullName>
    </recommendedName>
</protein>
<keyword evidence="4 5" id="KW-0472">Membrane</keyword>
<dbReference type="AlphaFoldDB" id="A0A8J3Q4E0"/>
<evidence type="ECO:0000256" key="3">
    <source>
        <dbReference type="ARBA" id="ARBA00022989"/>
    </source>
</evidence>
<evidence type="ECO:0000256" key="1">
    <source>
        <dbReference type="ARBA" id="ARBA00004141"/>
    </source>
</evidence>
<comment type="caution">
    <text evidence="6">The sequence shown here is derived from an EMBL/GenBank/DDBJ whole genome shotgun (WGS) entry which is preliminary data.</text>
</comment>
<accession>A0A8J3Q4E0</accession>
<gene>
    <name evidence="6" type="ORF">Rhe02_11020</name>
</gene>
<sequence length="178" mass="19320">MGASPQPAPLEAIMDQLINPAQKRPWQIESSRLWNRRVAQLKTVAELYAHTLLRISLGLVFLWFGLLKFTPVSPVAKLVADTVPFVPARVLVPTLAALEVVIGIALLLGRWTTAVVAVMIAHLSGTFLVLVVQPTVAFQNGNPLELTMTGEFVVKNVVLITAALVLLTRVRATADPND</sequence>
<name>A0A8J3Q4E0_9ACTN</name>
<keyword evidence="7" id="KW-1185">Reference proteome</keyword>
<dbReference type="RefSeq" id="WP_203906960.1">
    <property type="nucleotide sequence ID" value="NZ_BONY01000005.1"/>
</dbReference>
<comment type="subcellular location">
    <subcellularLocation>
        <location evidence="1">Membrane</location>
        <topology evidence="1">Multi-pass membrane protein</topology>
    </subcellularLocation>
</comment>
<evidence type="ECO:0000313" key="6">
    <source>
        <dbReference type="EMBL" id="GIH03035.1"/>
    </source>
</evidence>
<feature type="transmembrane region" description="Helical" evidence="5">
    <location>
        <begin position="114"/>
        <end position="132"/>
    </location>
</feature>
<evidence type="ECO:0000256" key="4">
    <source>
        <dbReference type="ARBA" id="ARBA00023136"/>
    </source>
</evidence>
<keyword evidence="2 5" id="KW-0812">Transmembrane</keyword>
<feature type="transmembrane region" description="Helical" evidence="5">
    <location>
        <begin position="86"/>
        <end position="107"/>
    </location>
</feature>
<evidence type="ECO:0000256" key="2">
    <source>
        <dbReference type="ARBA" id="ARBA00022692"/>
    </source>
</evidence>
<organism evidence="6 7">
    <name type="scientific">Rhizocola hellebori</name>
    <dbReference type="NCBI Taxonomy" id="1392758"/>
    <lineage>
        <taxon>Bacteria</taxon>
        <taxon>Bacillati</taxon>
        <taxon>Actinomycetota</taxon>
        <taxon>Actinomycetes</taxon>
        <taxon>Micromonosporales</taxon>
        <taxon>Micromonosporaceae</taxon>
        <taxon>Rhizocola</taxon>
    </lineage>
</organism>
<dbReference type="Proteomes" id="UP000612899">
    <property type="component" value="Unassembled WGS sequence"/>
</dbReference>
<feature type="transmembrane region" description="Helical" evidence="5">
    <location>
        <begin position="152"/>
        <end position="170"/>
    </location>
</feature>
<dbReference type="InterPro" id="IPR032808">
    <property type="entry name" value="DoxX"/>
</dbReference>
<keyword evidence="3 5" id="KW-1133">Transmembrane helix</keyword>
<reference evidence="6" key="1">
    <citation type="submission" date="2021-01" db="EMBL/GenBank/DDBJ databases">
        <title>Whole genome shotgun sequence of Rhizocola hellebori NBRC 109834.</title>
        <authorList>
            <person name="Komaki H."/>
            <person name="Tamura T."/>
        </authorList>
    </citation>
    <scope>NUCLEOTIDE SEQUENCE</scope>
    <source>
        <strain evidence="6">NBRC 109834</strain>
    </source>
</reference>
<dbReference type="Pfam" id="PF07681">
    <property type="entry name" value="DoxX"/>
    <property type="match status" value="1"/>
</dbReference>
<proteinExistence type="predicted"/>
<feature type="transmembrane region" description="Helical" evidence="5">
    <location>
        <begin position="47"/>
        <end position="66"/>
    </location>
</feature>
<dbReference type="GO" id="GO:0016020">
    <property type="term" value="C:membrane"/>
    <property type="evidence" value="ECO:0007669"/>
    <property type="project" value="UniProtKB-SubCell"/>
</dbReference>
<evidence type="ECO:0008006" key="8">
    <source>
        <dbReference type="Google" id="ProtNLM"/>
    </source>
</evidence>